<dbReference type="SUPFAM" id="SSF48179">
    <property type="entry name" value="6-phosphogluconate dehydrogenase C-terminal domain-like"/>
    <property type="match status" value="1"/>
</dbReference>
<dbReference type="Gene3D" id="3.40.50.720">
    <property type="entry name" value="NAD(P)-binding Rossmann-like Domain"/>
    <property type="match status" value="1"/>
</dbReference>
<evidence type="ECO:0000313" key="7">
    <source>
        <dbReference type="Proteomes" id="UP001197247"/>
    </source>
</evidence>
<comment type="pathway">
    <text evidence="1">Lipid metabolism; butanoate metabolism.</text>
</comment>
<evidence type="ECO:0000313" key="6">
    <source>
        <dbReference type="EMBL" id="MBT0772361.1"/>
    </source>
</evidence>
<feature type="domain" description="3-hydroxyacyl-CoA dehydrogenase C-terminal" evidence="4">
    <location>
        <begin position="196"/>
        <end position="292"/>
    </location>
</feature>
<dbReference type="SUPFAM" id="SSF51735">
    <property type="entry name" value="NAD(P)-binding Rossmann-fold domains"/>
    <property type="match status" value="1"/>
</dbReference>
<evidence type="ECO:0000256" key="2">
    <source>
        <dbReference type="ARBA" id="ARBA00009463"/>
    </source>
</evidence>
<dbReference type="Pfam" id="PF02737">
    <property type="entry name" value="3HCDH_N"/>
    <property type="match status" value="1"/>
</dbReference>
<organism evidence="6 7">
    <name type="scientific">Kineosporia corallincola</name>
    <dbReference type="NCBI Taxonomy" id="2835133"/>
    <lineage>
        <taxon>Bacteria</taxon>
        <taxon>Bacillati</taxon>
        <taxon>Actinomycetota</taxon>
        <taxon>Actinomycetes</taxon>
        <taxon>Kineosporiales</taxon>
        <taxon>Kineosporiaceae</taxon>
        <taxon>Kineosporia</taxon>
    </lineage>
</organism>
<dbReference type="PANTHER" id="PTHR48075">
    <property type="entry name" value="3-HYDROXYACYL-COA DEHYDROGENASE FAMILY PROTEIN"/>
    <property type="match status" value="1"/>
</dbReference>
<comment type="similarity">
    <text evidence="2">Belongs to the 3-hydroxyacyl-CoA dehydrogenase family.</text>
</comment>
<evidence type="ECO:0000256" key="1">
    <source>
        <dbReference type="ARBA" id="ARBA00005086"/>
    </source>
</evidence>
<evidence type="ECO:0000259" key="5">
    <source>
        <dbReference type="Pfam" id="PF02737"/>
    </source>
</evidence>
<dbReference type="InterPro" id="IPR013328">
    <property type="entry name" value="6PGD_dom2"/>
</dbReference>
<dbReference type="InterPro" id="IPR006176">
    <property type="entry name" value="3-OHacyl-CoA_DH_NAD-bd"/>
</dbReference>
<name>A0ABS5TQC5_9ACTN</name>
<dbReference type="InterPro" id="IPR006108">
    <property type="entry name" value="3HC_DH_C"/>
</dbReference>
<gene>
    <name evidence="6" type="ORF">KIH74_25680</name>
</gene>
<proteinExistence type="inferred from homology"/>
<dbReference type="Pfam" id="PF00725">
    <property type="entry name" value="3HCDH"/>
    <property type="match status" value="1"/>
</dbReference>
<dbReference type="PANTHER" id="PTHR48075:SF5">
    <property type="entry name" value="3-HYDROXYBUTYRYL-COA DEHYDROGENASE"/>
    <property type="match status" value="1"/>
</dbReference>
<dbReference type="PIRSF" id="PIRSF000105">
    <property type="entry name" value="HCDH"/>
    <property type="match status" value="1"/>
</dbReference>
<evidence type="ECO:0000259" key="4">
    <source>
        <dbReference type="Pfam" id="PF00725"/>
    </source>
</evidence>
<dbReference type="RefSeq" id="WP_214158832.1">
    <property type="nucleotide sequence ID" value="NZ_JAHBAY010000012.1"/>
</dbReference>
<sequence length="297" mass="30545">MTGGTDGTGAAGPAGPRPLAVLGAGVMGTAIAALAVGRGLPVVLVDVDPEILRRAASAVRGQVRMAQLLGKLPRDEPSGELTTTTDLDAVAGCRAVVEAVTERAETKSKVLAEVSAVVAEGTLIVSNTSAIPIDEQAGWVARPGDLVGIHFMNPPYLIRTAELIQGPRSSAAAMDAAVRLLDDLGQHGVLVGDGPGFVINRILQRMINEAARIVADGVATPEAVDEVFRGCLGHPTGPLATADLIGLDNVADSLEVLRERTGDTGYEPCDLLLAKVRAGDLGRKTGRGFFDYGGTTS</sequence>
<dbReference type="InterPro" id="IPR008927">
    <property type="entry name" value="6-PGluconate_DH-like_C_sf"/>
</dbReference>
<keyword evidence="7" id="KW-1185">Reference proteome</keyword>
<dbReference type="EMBL" id="JAHBAY010000012">
    <property type="protein sequence ID" value="MBT0772361.1"/>
    <property type="molecule type" value="Genomic_DNA"/>
</dbReference>
<dbReference type="InterPro" id="IPR036291">
    <property type="entry name" value="NAD(P)-bd_dom_sf"/>
</dbReference>
<dbReference type="Gene3D" id="1.10.1040.10">
    <property type="entry name" value="N-(1-d-carboxylethyl)-l-norvaline Dehydrogenase, domain 2"/>
    <property type="match status" value="1"/>
</dbReference>
<reference evidence="6 7" key="1">
    <citation type="submission" date="2021-05" db="EMBL/GenBank/DDBJ databases">
        <title>Kineosporia and Streptomyces sp. nov. two new marine actinobacteria isolated from Coral.</title>
        <authorList>
            <person name="Buangrab K."/>
            <person name="Sutthacheep M."/>
            <person name="Yeemin T."/>
            <person name="Harunari E."/>
            <person name="Igarashi Y."/>
            <person name="Kanchanasin P."/>
            <person name="Tanasupawat S."/>
            <person name="Phongsopitanun W."/>
        </authorList>
    </citation>
    <scope>NUCLEOTIDE SEQUENCE [LARGE SCALE GENOMIC DNA]</scope>
    <source>
        <strain evidence="6 7">J2-2</strain>
    </source>
</reference>
<feature type="domain" description="3-hydroxyacyl-CoA dehydrogenase NAD binding" evidence="5">
    <location>
        <begin position="19"/>
        <end position="193"/>
    </location>
</feature>
<accession>A0ABS5TQC5</accession>
<protein>
    <submittedName>
        <fullName evidence="6">3-hydroxyacyl-CoA dehydrogenase family protein</fullName>
    </submittedName>
</protein>
<dbReference type="Proteomes" id="UP001197247">
    <property type="component" value="Unassembled WGS sequence"/>
</dbReference>
<comment type="caution">
    <text evidence="6">The sequence shown here is derived from an EMBL/GenBank/DDBJ whole genome shotgun (WGS) entry which is preliminary data.</text>
</comment>
<keyword evidence="3" id="KW-0560">Oxidoreductase</keyword>
<dbReference type="InterPro" id="IPR022694">
    <property type="entry name" value="3-OHacyl-CoA_DH"/>
</dbReference>
<evidence type="ECO:0000256" key="3">
    <source>
        <dbReference type="ARBA" id="ARBA00023002"/>
    </source>
</evidence>